<gene>
    <name evidence="3" type="ORF">FD41_GL002818</name>
    <name evidence="2" type="ORF">JCM14108_2997</name>
</gene>
<reference evidence="2" key="1">
    <citation type="journal article" date="2014" name="Genome Announc.">
        <title>Draft Genome Sequences of Two Lactobacillus Strains, L. farraginis JCM 14108T and L. composti JCM 14202T, Isolated from Compost of Distilled Shochu Residue.</title>
        <authorList>
            <person name="Yuki M."/>
            <person name="Oshima K."/>
            <person name="Suda W."/>
            <person name="Kitahara M."/>
            <person name="Kitamura K."/>
            <person name="Iida T."/>
            <person name="Hattori M."/>
            <person name="Ohkuma M."/>
        </authorList>
    </citation>
    <scope>NUCLEOTIDE SEQUENCE [LARGE SCALE GENOMIC DNA]</scope>
    <source>
        <strain evidence="2">JCM 14108</strain>
    </source>
</reference>
<dbReference type="eggNOG" id="ENOG5030AV1">
    <property type="taxonomic scope" value="Bacteria"/>
</dbReference>
<evidence type="ECO:0000256" key="1">
    <source>
        <dbReference type="SAM" id="Phobius"/>
    </source>
</evidence>
<keyword evidence="1" id="KW-1133">Transmembrane helix</keyword>
<reference evidence="3 5" key="2">
    <citation type="journal article" date="2015" name="Genome Announc.">
        <title>Expanding the biotechnology potential of lactobacilli through comparative genomics of 213 strains and associated genera.</title>
        <authorList>
            <person name="Sun Z."/>
            <person name="Harris H.M."/>
            <person name="McCann A."/>
            <person name="Guo C."/>
            <person name="Argimon S."/>
            <person name="Zhang W."/>
            <person name="Yang X."/>
            <person name="Jeffery I.B."/>
            <person name="Cooney J.C."/>
            <person name="Kagawa T.F."/>
            <person name="Liu W."/>
            <person name="Song Y."/>
            <person name="Salvetti E."/>
            <person name="Wrobel A."/>
            <person name="Rasinkangas P."/>
            <person name="Parkhill J."/>
            <person name="Rea M.C."/>
            <person name="O'Sullivan O."/>
            <person name="Ritari J."/>
            <person name="Douillard F.P."/>
            <person name="Paul Ross R."/>
            <person name="Yang R."/>
            <person name="Briner A.E."/>
            <person name="Felis G.E."/>
            <person name="de Vos W.M."/>
            <person name="Barrangou R."/>
            <person name="Klaenhammer T.R."/>
            <person name="Caufield P.W."/>
            <person name="Cui Y."/>
            <person name="Zhang H."/>
            <person name="O'Toole P.W."/>
        </authorList>
    </citation>
    <scope>NUCLEOTIDE SEQUENCE [LARGE SCALE GENOMIC DNA]</scope>
    <source>
        <strain evidence="3 5">DSM 18382</strain>
    </source>
</reference>
<comment type="caution">
    <text evidence="2">The sequence shown here is derived from an EMBL/GenBank/DDBJ whole genome shotgun (WGS) entry which is preliminary data.</text>
</comment>
<dbReference type="RefSeq" id="WP_035181238.1">
    <property type="nucleotide sequence ID" value="NZ_AZFY01000067.1"/>
</dbReference>
<evidence type="ECO:0000313" key="3">
    <source>
        <dbReference type="EMBL" id="KRM08832.1"/>
    </source>
</evidence>
<dbReference type="Proteomes" id="UP000051966">
    <property type="component" value="Unassembled WGS sequence"/>
</dbReference>
<proteinExistence type="predicted"/>
<dbReference type="OrthoDB" id="2328840at2"/>
<sequence>MQTKKHLSKPQIAGWIIWWVVTILIGLALGTLLWQGADSAAVQIGTTVFGGLYIIQQIIMIFCLKLLHKNNNYVWPVVTIVIGVLGSILYLIPGIWALLINNSARNNQRNPITH</sequence>
<protein>
    <recommendedName>
        <fullName evidence="6">Integral membrane protein</fullName>
    </recommendedName>
</protein>
<organism evidence="2 4">
    <name type="scientific">Lentilactobacillus farraginis DSM 18382 = JCM 14108</name>
    <dbReference type="NCBI Taxonomy" id="1423743"/>
    <lineage>
        <taxon>Bacteria</taxon>
        <taxon>Bacillati</taxon>
        <taxon>Bacillota</taxon>
        <taxon>Bacilli</taxon>
        <taxon>Lactobacillales</taxon>
        <taxon>Lactobacillaceae</taxon>
        <taxon>Lentilactobacillus</taxon>
    </lineage>
</organism>
<feature type="transmembrane region" description="Helical" evidence="1">
    <location>
        <begin position="74"/>
        <end position="99"/>
    </location>
</feature>
<name>X0PKP5_9LACO</name>
<feature type="transmembrane region" description="Helical" evidence="1">
    <location>
        <begin position="40"/>
        <end position="62"/>
    </location>
</feature>
<accession>X0PKP5</accession>
<keyword evidence="1" id="KW-0472">Membrane</keyword>
<evidence type="ECO:0008006" key="6">
    <source>
        <dbReference type="Google" id="ProtNLM"/>
    </source>
</evidence>
<evidence type="ECO:0000313" key="5">
    <source>
        <dbReference type="Proteomes" id="UP000051966"/>
    </source>
</evidence>
<feature type="transmembrane region" description="Helical" evidence="1">
    <location>
        <begin position="12"/>
        <end position="34"/>
    </location>
</feature>
<dbReference type="PATRIC" id="fig|1423743.5.peg.2905"/>
<evidence type="ECO:0000313" key="4">
    <source>
        <dbReference type="Proteomes" id="UP000019488"/>
    </source>
</evidence>
<keyword evidence="5" id="KW-1185">Reference proteome</keyword>
<dbReference type="EMBL" id="AZFY01000067">
    <property type="protein sequence ID" value="KRM08832.1"/>
    <property type="molecule type" value="Genomic_DNA"/>
</dbReference>
<dbReference type="Proteomes" id="UP000019488">
    <property type="component" value="Unassembled WGS sequence"/>
</dbReference>
<keyword evidence="1" id="KW-0812">Transmembrane</keyword>
<dbReference type="AlphaFoldDB" id="X0PKP5"/>
<dbReference type="EMBL" id="BAKI01000054">
    <property type="protein sequence ID" value="GAF37912.1"/>
    <property type="molecule type" value="Genomic_DNA"/>
</dbReference>
<evidence type="ECO:0000313" key="2">
    <source>
        <dbReference type="EMBL" id="GAF37912.1"/>
    </source>
</evidence>